<dbReference type="InterPro" id="IPR039425">
    <property type="entry name" value="RNA_pol_sigma-70-like"/>
</dbReference>
<evidence type="ECO:0000256" key="1">
    <source>
        <dbReference type="ARBA" id="ARBA00010641"/>
    </source>
</evidence>
<feature type="domain" description="RNA polymerase sigma factor 70 region 4 type 2" evidence="8">
    <location>
        <begin position="109"/>
        <end position="160"/>
    </location>
</feature>
<dbReference type="Pfam" id="PF08281">
    <property type="entry name" value="Sigma70_r4_2"/>
    <property type="match status" value="1"/>
</dbReference>
<gene>
    <name evidence="9" type="ORF">L1F29_26890</name>
</gene>
<keyword evidence="2 6" id="KW-0805">Transcription regulation</keyword>
<dbReference type="Pfam" id="PF04542">
    <property type="entry name" value="Sigma70_r2"/>
    <property type="match status" value="1"/>
</dbReference>
<keyword evidence="10" id="KW-1185">Reference proteome</keyword>
<dbReference type="NCBIfam" id="TIGR02937">
    <property type="entry name" value="sigma70-ECF"/>
    <property type="match status" value="1"/>
</dbReference>
<dbReference type="RefSeq" id="WP_258385120.1">
    <property type="nucleotide sequence ID" value="NZ_CP091430.1"/>
</dbReference>
<keyword evidence="3 6" id="KW-0731">Sigma factor</keyword>
<dbReference type="InterPro" id="IPR013325">
    <property type="entry name" value="RNA_pol_sigma_r2"/>
</dbReference>
<dbReference type="SUPFAM" id="SSF88946">
    <property type="entry name" value="Sigma2 domain of RNA polymerase sigma factors"/>
    <property type="match status" value="1"/>
</dbReference>
<evidence type="ECO:0000259" key="8">
    <source>
        <dbReference type="Pfam" id="PF08281"/>
    </source>
</evidence>
<reference evidence="9" key="1">
    <citation type="submission" date="2022-01" db="EMBL/GenBank/DDBJ databases">
        <title>Paenibacillus spongiae sp. nov., isolated from marine sponge.</title>
        <authorList>
            <person name="Li Z."/>
            <person name="Zhang M."/>
        </authorList>
    </citation>
    <scope>NUCLEOTIDE SEQUENCE</scope>
    <source>
        <strain evidence="9">PHS-Z3</strain>
    </source>
</reference>
<dbReference type="PANTHER" id="PTHR43133:SF62">
    <property type="entry name" value="RNA POLYMERASE SIGMA FACTOR SIGZ"/>
    <property type="match status" value="1"/>
</dbReference>
<protein>
    <recommendedName>
        <fullName evidence="6">RNA polymerase sigma factor</fullName>
    </recommendedName>
</protein>
<evidence type="ECO:0000256" key="3">
    <source>
        <dbReference type="ARBA" id="ARBA00023082"/>
    </source>
</evidence>
<dbReference type="InterPro" id="IPR013249">
    <property type="entry name" value="RNA_pol_sigma70_r4_t2"/>
</dbReference>
<dbReference type="EMBL" id="CP091430">
    <property type="protein sequence ID" value="UVI29031.1"/>
    <property type="molecule type" value="Genomic_DNA"/>
</dbReference>
<dbReference type="PANTHER" id="PTHR43133">
    <property type="entry name" value="RNA POLYMERASE ECF-TYPE SIGMA FACTO"/>
    <property type="match status" value="1"/>
</dbReference>
<sequence>MNLDEALEAVAGGDAGALKLVYEEMRSIVYALALSIVRNKPAAEDILQETFVRVYEKAGTYRAGSNPKAWIVTIARNLAYDVLRRESKSRSGEIQEVMCTAGDSIEQRLALTDALFQLEVMERQIVVMHVVAGLKHHEISTQLGIPAGTVRWKYRQSLSRLADMMGGDHDEEGTAHVRAKR</sequence>
<dbReference type="Proteomes" id="UP001057877">
    <property type="component" value="Chromosome"/>
</dbReference>
<dbReference type="Gene3D" id="1.10.1740.10">
    <property type="match status" value="1"/>
</dbReference>
<dbReference type="InterPro" id="IPR007627">
    <property type="entry name" value="RNA_pol_sigma70_r2"/>
</dbReference>
<evidence type="ECO:0000259" key="7">
    <source>
        <dbReference type="Pfam" id="PF04542"/>
    </source>
</evidence>
<evidence type="ECO:0000256" key="6">
    <source>
        <dbReference type="RuleBase" id="RU000716"/>
    </source>
</evidence>
<dbReference type="Gene3D" id="1.10.10.10">
    <property type="entry name" value="Winged helix-like DNA-binding domain superfamily/Winged helix DNA-binding domain"/>
    <property type="match status" value="1"/>
</dbReference>
<dbReference type="InterPro" id="IPR036388">
    <property type="entry name" value="WH-like_DNA-bd_sf"/>
</dbReference>
<evidence type="ECO:0000256" key="4">
    <source>
        <dbReference type="ARBA" id="ARBA00023125"/>
    </source>
</evidence>
<keyword evidence="4 6" id="KW-0238">DNA-binding</keyword>
<evidence type="ECO:0000256" key="2">
    <source>
        <dbReference type="ARBA" id="ARBA00023015"/>
    </source>
</evidence>
<comment type="similarity">
    <text evidence="1 6">Belongs to the sigma-70 factor family. ECF subfamily.</text>
</comment>
<dbReference type="PROSITE" id="PS01063">
    <property type="entry name" value="SIGMA70_ECF"/>
    <property type="match status" value="1"/>
</dbReference>
<organism evidence="9 10">
    <name type="scientific">Paenibacillus spongiae</name>
    <dbReference type="NCBI Taxonomy" id="2909671"/>
    <lineage>
        <taxon>Bacteria</taxon>
        <taxon>Bacillati</taxon>
        <taxon>Bacillota</taxon>
        <taxon>Bacilli</taxon>
        <taxon>Bacillales</taxon>
        <taxon>Paenibacillaceae</taxon>
        <taxon>Paenibacillus</taxon>
    </lineage>
</organism>
<keyword evidence="5 6" id="KW-0804">Transcription</keyword>
<evidence type="ECO:0000313" key="10">
    <source>
        <dbReference type="Proteomes" id="UP001057877"/>
    </source>
</evidence>
<accession>A0ABY5S554</accession>
<proteinExistence type="inferred from homology"/>
<dbReference type="InterPro" id="IPR014284">
    <property type="entry name" value="RNA_pol_sigma-70_dom"/>
</dbReference>
<name>A0ABY5S554_9BACL</name>
<evidence type="ECO:0000256" key="5">
    <source>
        <dbReference type="ARBA" id="ARBA00023163"/>
    </source>
</evidence>
<evidence type="ECO:0000313" key="9">
    <source>
        <dbReference type="EMBL" id="UVI29031.1"/>
    </source>
</evidence>
<feature type="domain" description="RNA polymerase sigma-70 region 2" evidence="7">
    <location>
        <begin position="22"/>
        <end position="88"/>
    </location>
</feature>
<dbReference type="InterPro" id="IPR000838">
    <property type="entry name" value="RNA_pol_sigma70_ECF_CS"/>
</dbReference>
<dbReference type="SUPFAM" id="SSF88659">
    <property type="entry name" value="Sigma3 and sigma4 domains of RNA polymerase sigma factors"/>
    <property type="match status" value="1"/>
</dbReference>
<dbReference type="InterPro" id="IPR013324">
    <property type="entry name" value="RNA_pol_sigma_r3/r4-like"/>
</dbReference>